<keyword evidence="7" id="KW-0004">4Fe-4S</keyword>
<dbReference type="PANTHER" id="PTHR30538:SF1">
    <property type="entry name" value="L-LYSINE 2,3-AMINOMUTASE"/>
    <property type="match status" value="1"/>
</dbReference>
<dbReference type="SUPFAM" id="SSF102114">
    <property type="entry name" value="Radical SAM enzymes"/>
    <property type="match status" value="1"/>
</dbReference>
<feature type="compositionally biased region" description="Pro residues" evidence="14">
    <location>
        <begin position="45"/>
        <end position="55"/>
    </location>
</feature>
<reference evidence="17" key="1">
    <citation type="submission" date="2013-08" db="EMBL/GenBank/DDBJ databases">
        <authorList>
            <person name="Mendez C."/>
            <person name="Richter M."/>
            <person name="Ferrer M."/>
            <person name="Sanchez J."/>
        </authorList>
    </citation>
    <scope>NUCLEOTIDE SEQUENCE</scope>
</reference>
<keyword evidence="11" id="KW-0408">Iron</keyword>
<dbReference type="InterPro" id="IPR013785">
    <property type="entry name" value="Aldolase_TIM"/>
</dbReference>
<feature type="domain" description="Radical SAM core" evidence="15">
    <location>
        <begin position="179"/>
        <end position="392"/>
    </location>
</feature>
<evidence type="ECO:0000256" key="9">
    <source>
        <dbReference type="ARBA" id="ARBA00022723"/>
    </source>
</evidence>
<keyword evidence="8" id="KW-0949">S-adenosyl-L-methionine</keyword>
<dbReference type="Pfam" id="PF04055">
    <property type="entry name" value="Radical_SAM"/>
    <property type="match status" value="1"/>
</dbReference>
<dbReference type="NCBIfam" id="TIGR00238">
    <property type="entry name" value="KamA family radical SAM protein"/>
    <property type="match status" value="1"/>
</dbReference>
<dbReference type="SFLD" id="SFLDS00029">
    <property type="entry name" value="Radical_SAM"/>
    <property type="match status" value="1"/>
</dbReference>
<evidence type="ECO:0000313" key="17">
    <source>
        <dbReference type="EMBL" id="EQD53763.1"/>
    </source>
</evidence>
<dbReference type="PIRSF" id="PIRSF004911">
    <property type="entry name" value="DUF160"/>
    <property type="match status" value="1"/>
</dbReference>
<dbReference type="Gene3D" id="6.10.140.1170">
    <property type="match status" value="1"/>
</dbReference>
<sequence>MQDSHQTEDPEPPGPLEASAVSTPDASFGSSYEIRVPLPSLNPSRPKPAPSLFPRPAPYHPRFVSSPNSQAFRLRHYPEASQSDWNDWRWQQRHRVKSAHDLERLLALSPEEKAAIERHVGPLPFGITPYYASLLDPQDSTQALRRTVVPVLEEYTQSAGEALDPLGEDATSPVPGLVHRYPDRVLFLVTGLCAVYCRYCTRARLVGASGEASLKKHQLEAALTYIESTPTIRDVLLSGGDPLSLDDERLDWLLGRLRRIPHVEFLRIGTKNPAVLPQRITPRLTRLLKKYHPLWMSIHFIHPDELTPEVAEACGRLADAGIPLGSQTVLLKGVNDDVPTQKRLMQGLLRIRVKPYYLYQCDPIAGSSHFRTSVEKGLEIIQGLRGHTTGYAVPTFVVDAPGGGGKIPLVPDPVVGRAGDDLLLRNYAGDIYRYPDPDGAIGYGKTATQDPCASA</sequence>
<evidence type="ECO:0000256" key="2">
    <source>
        <dbReference type="ARBA" id="ARBA00001933"/>
    </source>
</evidence>
<evidence type="ECO:0000256" key="8">
    <source>
        <dbReference type="ARBA" id="ARBA00022691"/>
    </source>
</evidence>
<organism evidence="17">
    <name type="scientific">mine drainage metagenome</name>
    <dbReference type="NCBI Taxonomy" id="410659"/>
    <lineage>
        <taxon>unclassified sequences</taxon>
        <taxon>metagenomes</taxon>
        <taxon>ecological metagenomes</taxon>
    </lineage>
</organism>
<dbReference type="InterPro" id="IPR025895">
    <property type="entry name" value="LAM_C_dom"/>
</dbReference>
<dbReference type="GO" id="GO:0046872">
    <property type="term" value="F:metal ion binding"/>
    <property type="evidence" value="ECO:0007669"/>
    <property type="project" value="UniProtKB-KW"/>
</dbReference>
<evidence type="ECO:0000256" key="4">
    <source>
        <dbReference type="ARBA" id="ARBA00008703"/>
    </source>
</evidence>
<evidence type="ECO:0000256" key="12">
    <source>
        <dbReference type="ARBA" id="ARBA00023014"/>
    </source>
</evidence>
<name>T1AAE0_9ZZZZ</name>
<feature type="compositionally biased region" description="Polar residues" evidence="14">
    <location>
        <begin position="20"/>
        <end position="30"/>
    </location>
</feature>
<comment type="cofactor">
    <cofactor evidence="3">
        <name>[4Fe-4S] cluster</name>
        <dbReference type="ChEBI" id="CHEBI:49883"/>
    </cofactor>
</comment>
<dbReference type="InterPro" id="IPR007197">
    <property type="entry name" value="rSAM"/>
</dbReference>
<dbReference type="CDD" id="cd01335">
    <property type="entry name" value="Radical_SAM"/>
    <property type="match status" value="1"/>
</dbReference>
<dbReference type="SFLD" id="SFLDF00283">
    <property type="entry name" value="L-lysine_2_3-aminomutase_(LAM"/>
    <property type="match status" value="1"/>
</dbReference>
<dbReference type="EMBL" id="AUZY01007020">
    <property type="protein sequence ID" value="EQD51890.1"/>
    <property type="molecule type" value="Genomic_DNA"/>
</dbReference>
<evidence type="ECO:0000256" key="6">
    <source>
        <dbReference type="ARBA" id="ARBA00022363"/>
    </source>
</evidence>
<feature type="region of interest" description="Disordered" evidence="14">
    <location>
        <begin position="1"/>
        <end position="55"/>
    </location>
</feature>
<accession>T1AAE0</accession>
<evidence type="ECO:0000256" key="7">
    <source>
        <dbReference type="ARBA" id="ARBA00022485"/>
    </source>
</evidence>
<dbReference type="EMBL" id="AUZZ01004415">
    <property type="protein sequence ID" value="EQD53763.1"/>
    <property type="molecule type" value="Genomic_DNA"/>
</dbReference>
<evidence type="ECO:0000313" key="16">
    <source>
        <dbReference type="EMBL" id="EQD51890.1"/>
    </source>
</evidence>
<keyword evidence="12" id="KW-0411">Iron-sulfur</keyword>
<dbReference type="SFLD" id="SFLDG01070">
    <property type="entry name" value="PLP-dependent"/>
    <property type="match status" value="1"/>
</dbReference>
<evidence type="ECO:0000256" key="13">
    <source>
        <dbReference type="ARBA" id="ARBA00023235"/>
    </source>
</evidence>
<dbReference type="GO" id="GO:0051539">
    <property type="term" value="F:4 iron, 4 sulfur cluster binding"/>
    <property type="evidence" value="ECO:0007669"/>
    <property type="project" value="UniProtKB-KW"/>
</dbReference>
<comment type="caution">
    <text evidence="17">The sequence shown here is derived from an EMBL/GenBank/DDBJ whole genome shotgun (WGS) entry which is preliminary data.</text>
</comment>
<comment type="cofactor">
    <cofactor evidence="2">
        <name>pyridoxal 5'-phosphate</name>
        <dbReference type="ChEBI" id="CHEBI:597326"/>
    </cofactor>
</comment>
<dbReference type="PANTHER" id="PTHR30538">
    <property type="entry name" value="LYSINE 2,3-AMINOMUTASE-RELATED"/>
    <property type="match status" value="1"/>
</dbReference>
<dbReference type="EC" id="5.4.3.2" evidence="5"/>
<dbReference type="Pfam" id="PF12544">
    <property type="entry name" value="LAM_C"/>
    <property type="match status" value="1"/>
</dbReference>
<gene>
    <name evidence="16" type="ORF">B1B_10824</name>
    <name evidence="17" type="ORF">B2A_06264</name>
</gene>
<comment type="catalytic activity">
    <reaction evidence="1">
        <text>L-lysine = (3S)-3,6-diaminohexanoate</text>
        <dbReference type="Rhea" id="RHEA:19177"/>
        <dbReference type="ChEBI" id="CHEBI:32551"/>
        <dbReference type="ChEBI" id="CHEBI:57434"/>
        <dbReference type="EC" id="5.4.3.2"/>
    </reaction>
</comment>
<proteinExistence type="inferred from homology"/>
<keyword evidence="13" id="KW-0413">Isomerase</keyword>
<dbReference type="Gene3D" id="3.20.20.70">
    <property type="entry name" value="Aldolase class I"/>
    <property type="match status" value="1"/>
</dbReference>
<keyword evidence="10" id="KW-0663">Pyridoxal phosphate</keyword>
<dbReference type="AlphaFoldDB" id="T1AAE0"/>
<evidence type="ECO:0000256" key="5">
    <source>
        <dbReference type="ARBA" id="ARBA00012144"/>
    </source>
</evidence>
<evidence type="ECO:0000256" key="11">
    <source>
        <dbReference type="ARBA" id="ARBA00023004"/>
    </source>
</evidence>
<evidence type="ECO:0000256" key="1">
    <source>
        <dbReference type="ARBA" id="ARBA00000911"/>
    </source>
</evidence>
<dbReference type="GO" id="GO:0050066">
    <property type="term" value="F:L-lysine 2,3-aminomutase activity"/>
    <property type="evidence" value="ECO:0007669"/>
    <property type="project" value="UniProtKB-EC"/>
</dbReference>
<dbReference type="InterPro" id="IPR022459">
    <property type="entry name" value="Lysine_aminomutase"/>
</dbReference>
<keyword evidence="9" id="KW-0479">Metal-binding</keyword>
<dbReference type="PROSITE" id="PS51918">
    <property type="entry name" value="RADICAL_SAM"/>
    <property type="match status" value="1"/>
</dbReference>
<evidence type="ECO:0000256" key="3">
    <source>
        <dbReference type="ARBA" id="ARBA00001966"/>
    </source>
</evidence>
<evidence type="ECO:0000256" key="14">
    <source>
        <dbReference type="SAM" id="MobiDB-lite"/>
    </source>
</evidence>
<dbReference type="InterPro" id="IPR058240">
    <property type="entry name" value="rSAM_sf"/>
</dbReference>
<protein>
    <recommendedName>
        <fullName evidence="6">L-lysine 2,3-aminomutase</fullName>
        <ecNumber evidence="5">5.4.3.2</ecNumber>
    </recommendedName>
</protein>
<evidence type="ECO:0000256" key="10">
    <source>
        <dbReference type="ARBA" id="ARBA00022898"/>
    </source>
</evidence>
<comment type="similarity">
    <text evidence="4">Belongs to the radical SAM superfamily. KamA family.</text>
</comment>
<evidence type="ECO:0000259" key="15">
    <source>
        <dbReference type="PROSITE" id="PS51918"/>
    </source>
</evidence>
<reference evidence="17" key="2">
    <citation type="journal article" date="2014" name="ISME J.">
        <title>Microbial stratification in low pH oxic and suboxic macroscopic growths along an acid mine drainage.</title>
        <authorList>
            <person name="Mendez-Garcia C."/>
            <person name="Mesa V."/>
            <person name="Sprenger R.R."/>
            <person name="Richter M."/>
            <person name="Diez M.S."/>
            <person name="Solano J."/>
            <person name="Bargiela R."/>
            <person name="Golyshina O.V."/>
            <person name="Manteca A."/>
            <person name="Ramos J.L."/>
            <person name="Gallego J.R."/>
            <person name="Llorente I."/>
            <person name="Martins Dos Santos V.A."/>
            <person name="Jensen O.N."/>
            <person name="Pelaez A.I."/>
            <person name="Sanchez J."/>
            <person name="Ferrer M."/>
        </authorList>
    </citation>
    <scope>NUCLEOTIDE SEQUENCE</scope>
</reference>
<dbReference type="InterPro" id="IPR003739">
    <property type="entry name" value="Lys_aminomutase/Glu_NH3_mut"/>
</dbReference>